<dbReference type="AlphaFoldDB" id="E4TWX8"/>
<dbReference type="OrthoDB" id="8781916at2"/>
<accession>E4TWX8</accession>
<dbReference type="EMBL" id="CP002355">
    <property type="protein sequence ID" value="ADR33819.1"/>
    <property type="molecule type" value="Genomic_DNA"/>
</dbReference>
<evidence type="ECO:0000313" key="3">
    <source>
        <dbReference type="Proteomes" id="UP000008721"/>
    </source>
</evidence>
<reference evidence="2 3" key="1">
    <citation type="journal article" date="2012" name="Stand. Genomic Sci.">
        <title>Complete genome sequence of the sulfur compounds oxidizing chemolithoautotroph Sulfuricurvum kujiense type strain (YK-1(T)).</title>
        <authorList>
            <person name="Han C."/>
            <person name="Kotsyurbenko O."/>
            <person name="Chertkov O."/>
            <person name="Held B."/>
            <person name="Lapidus A."/>
            <person name="Nolan M."/>
            <person name="Lucas S."/>
            <person name="Hammon N."/>
            <person name="Deshpande S."/>
            <person name="Cheng J.F."/>
            <person name="Tapia R."/>
            <person name="Goodwin L.A."/>
            <person name="Pitluck S."/>
            <person name="Liolios K."/>
            <person name="Pagani I."/>
            <person name="Ivanova N."/>
            <person name="Mavromatis K."/>
            <person name="Mikhailova N."/>
            <person name="Pati A."/>
            <person name="Chen A."/>
            <person name="Palaniappan K."/>
            <person name="Land M."/>
            <person name="Hauser L."/>
            <person name="Chang Y.J."/>
            <person name="Jeffries C.D."/>
            <person name="Brambilla E.M."/>
            <person name="Rohde M."/>
            <person name="Spring S."/>
            <person name="Sikorski J."/>
            <person name="Goker M."/>
            <person name="Woyke T."/>
            <person name="Bristow J."/>
            <person name="Eisen J.A."/>
            <person name="Markowitz V."/>
            <person name="Hugenholtz P."/>
            <person name="Kyrpides N.C."/>
            <person name="Klenk H.P."/>
            <person name="Detter J.C."/>
        </authorList>
    </citation>
    <scope>NUCLEOTIDE SEQUENCE [LARGE SCALE GENOMIC DNA]</scope>
    <source>
        <strain evidence="3">ATCC BAA-921 / DSM 16994 / JCM 11577 / YK-1</strain>
    </source>
</reference>
<dbReference type="HOGENOM" id="CLU_573544_0_0_7"/>
<feature type="transmembrane region" description="Helical" evidence="1">
    <location>
        <begin position="23"/>
        <end position="44"/>
    </location>
</feature>
<sequence>MATHIDIEKTNSFIKYNAAIRKCFFYPLLLLISIFFISCSSSKFSPTLPTNGDSVSDSNRIYPVIVPMLNTNSDVLRESSFPEPEHNLPTPKAVNLTPFSTYNDEWVNNKPDGASFSNAYTRLLIFSALPADGENNNNTNILPYVGRPWLVRALIGKDFSVNLTANVTVGAFESTIPLATIGHQSNSDGEKWNRVIHHSKSNFPLFLVKTDGSASVPVIKLSVNGTKSYTSRGAAAALQIALGIARTTGEAPSVITQLSEQSTKDKARAIDDAISKLFSSGITEEHWTDRDLRTWSINNNQPRGVVVNFRIPSDEDDWNSTLLDVGNWTITFDYPRPSIFSDWRICSTNTLPRCTINRSSAEKNITKEIDAGQVLNYKLINGNQELDTIRAFLSQQDWYISAQVGLVSKDKKIVQETAANMCRRITNEITGLGLNGFDASIVLWSVVNGMPLPTDIDFKKIKECNTSLSFIDKNRQ</sequence>
<keyword evidence="1" id="KW-0472">Membrane</keyword>
<evidence type="ECO:0000256" key="1">
    <source>
        <dbReference type="SAM" id="Phobius"/>
    </source>
</evidence>
<gene>
    <name evidence="2" type="ordered locus">Sulku_1156</name>
</gene>
<organism evidence="2 3">
    <name type="scientific">Sulfuricurvum kujiense (strain ATCC BAA-921 / DSM 16994 / JCM 11577 / YK-1)</name>
    <dbReference type="NCBI Taxonomy" id="709032"/>
    <lineage>
        <taxon>Bacteria</taxon>
        <taxon>Pseudomonadati</taxon>
        <taxon>Campylobacterota</taxon>
        <taxon>Epsilonproteobacteria</taxon>
        <taxon>Campylobacterales</taxon>
        <taxon>Sulfurimonadaceae</taxon>
        <taxon>Sulfuricurvum</taxon>
    </lineage>
</organism>
<dbReference type="Proteomes" id="UP000008721">
    <property type="component" value="Chromosome"/>
</dbReference>
<dbReference type="KEGG" id="sku:Sulku_1156"/>
<keyword evidence="1" id="KW-0812">Transmembrane</keyword>
<proteinExistence type="predicted"/>
<name>E4TWX8_SULKY</name>
<dbReference type="eggNOG" id="ENOG5033PVR">
    <property type="taxonomic scope" value="Bacteria"/>
</dbReference>
<evidence type="ECO:0000313" key="2">
    <source>
        <dbReference type="EMBL" id="ADR33819.1"/>
    </source>
</evidence>
<dbReference type="RefSeq" id="WP_013460016.1">
    <property type="nucleotide sequence ID" value="NC_014762.1"/>
</dbReference>
<protein>
    <submittedName>
        <fullName evidence="2">Uncharacterized protein</fullName>
    </submittedName>
</protein>
<keyword evidence="3" id="KW-1185">Reference proteome</keyword>
<keyword evidence="1" id="KW-1133">Transmembrane helix</keyword>